<evidence type="ECO:0000313" key="6">
    <source>
        <dbReference type="Proteomes" id="UP001147700"/>
    </source>
</evidence>
<dbReference type="PANTHER" id="PTHR43398">
    <property type="entry name" value="DOLICHOL-PHOSPHATE MANNOSYLTRANSFERASE SUBUNIT 1"/>
    <property type="match status" value="1"/>
</dbReference>
<dbReference type="CDD" id="cd06442">
    <property type="entry name" value="DPM1_like"/>
    <property type="match status" value="1"/>
</dbReference>
<keyword evidence="6" id="KW-1185">Reference proteome</keyword>
<comment type="similarity">
    <text evidence="1">Belongs to the glycosyltransferase 2 family.</text>
</comment>
<dbReference type="Proteomes" id="UP001147700">
    <property type="component" value="Unassembled WGS sequence"/>
</dbReference>
<keyword evidence="2" id="KW-0328">Glycosyltransferase</keyword>
<reference evidence="5" key="1">
    <citation type="submission" date="2022-10" db="EMBL/GenBank/DDBJ databases">
        <title>The WGS of Solirubrobacter sp. CPCC 204708.</title>
        <authorList>
            <person name="Jiang Z."/>
        </authorList>
    </citation>
    <scope>NUCLEOTIDE SEQUENCE</scope>
    <source>
        <strain evidence="5">CPCC 204708</strain>
    </source>
</reference>
<keyword evidence="3" id="KW-0808">Transferase</keyword>
<feature type="domain" description="Glycosyltransferase 2-like" evidence="4">
    <location>
        <begin position="7"/>
        <end position="171"/>
    </location>
</feature>
<dbReference type="EMBL" id="JAPCID010000001">
    <property type="protein sequence ID" value="MDA0135960.1"/>
    <property type="molecule type" value="Genomic_DNA"/>
</dbReference>
<proteinExistence type="inferred from homology"/>
<evidence type="ECO:0000256" key="2">
    <source>
        <dbReference type="ARBA" id="ARBA00022676"/>
    </source>
</evidence>
<dbReference type="Pfam" id="PF00535">
    <property type="entry name" value="Glycos_transf_2"/>
    <property type="match status" value="1"/>
</dbReference>
<protein>
    <submittedName>
        <fullName evidence="5">Polyprenol monophosphomannose synthase</fullName>
    </submittedName>
</protein>
<comment type="caution">
    <text evidence="5">The sequence shown here is derived from an EMBL/GenBank/DDBJ whole genome shotgun (WGS) entry which is preliminary data.</text>
</comment>
<dbReference type="PANTHER" id="PTHR43398:SF1">
    <property type="entry name" value="DOLICHOL-PHOSPHATE MANNOSYLTRANSFERASE SUBUNIT 1"/>
    <property type="match status" value="1"/>
</dbReference>
<name>A0ABT4RBP9_9ACTN</name>
<organism evidence="5 6">
    <name type="scientific">Solirubrobacter deserti</name>
    <dbReference type="NCBI Taxonomy" id="2282478"/>
    <lineage>
        <taxon>Bacteria</taxon>
        <taxon>Bacillati</taxon>
        <taxon>Actinomycetota</taxon>
        <taxon>Thermoleophilia</taxon>
        <taxon>Solirubrobacterales</taxon>
        <taxon>Solirubrobacteraceae</taxon>
        <taxon>Solirubrobacter</taxon>
    </lineage>
</organism>
<dbReference type="RefSeq" id="WP_202954752.1">
    <property type="nucleotide sequence ID" value="NZ_JAPCID010000001.1"/>
</dbReference>
<accession>A0ABT4RBP9</accession>
<dbReference type="SUPFAM" id="SSF53448">
    <property type="entry name" value="Nucleotide-diphospho-sugar transferases"/>
    <property type="match status" value="1"/>
</dbReference>
<dbReference type="InterPro" id="IPR001173">
    <property type="entry name" value="Glyco_trans_2-like"/>
</dbReference>
<evidence type="ECO:0000256" key="1">
    <source>
        <dbReference type="ARBA" id="ARBA00006739"/>
    </source>
</evidence>
<evidence type="ECO:0000256" key="3">
    <source>
        <dbReference type="ARBA" id="ARBA00022679"/>
    </source>
</evidence>
<dbReference type="InterPro" id="IPR029044">
    <property type="entry name" value="Nucleotide-diphossugar_trans"/>
</dbReference>
<sequence length="256" mass="27471">MDGSVWVILPTYDEADNLEAVVGGIRAAMPAARVLVVDDNSPDGTGRLADQMASADAALHVLHRAGKSGLGRAYMAGFEHALAHGAGYVVEMDADLSHDPADLPRLVAPAVDGADLVLGSRYTSGGGIENWGLDRRVLSRLGCGYARRVLSVPVRDLTGGFKCFRASALQAIDAGSAGAHGYAFQVELTYRVLSLGLRVVEVPIRFRERRLGESKMSARIALEAAWRVPALRFGPRRWYPPLEIEPRSADPLVNEG</sequence>
<gene>
    <name evidence="5" type="ORF">OJ962_00510</name>
</gene>
<dbReference type="InterPro" id="IPR039528">
    <property type="entry name" value="DPM1-like"/>
</dbReference>
<evidence type="ECO:0000313" key="5">
    <source>
        <dbReference type="EMBL" id="MDA0135960.1"/>
    </source>
</evidence>
<evidence type="ECO:0000259" key="4">
    <source>
        <dbReference type="Pfam" id="PF00535"/>
    </source>
</evidence>
<dbReference type="Gene3D" id="3.90.550.10">
    <property type="entry name" value="Spore Coat Polysaccharide Biosynthesis Protein SpsA, Chain A"/>
    <property type="match status" value="1"/>
</dbReference>